<evidence type="ECO:0000259" key="11">
    <source>
        <dbReference type="PROSITE" id="PS50850"/>
    </source>
</evidence>
<evidence type="ECO:0000256" key="3">
    <source>
        <dbReference type="ARBA" id="ARBA00022448"/>
    </source>
</evidence>
<protein>
    <submittedName>
        <fullName evidence="12">MFS transporter</fullName>
    </submittedName>
</protein>
<dbReference type="PANTHER" id="PTHR43528">
    <property type="entry name" value="ALPHA-KETOGLUTARATE PERMEASE"/>
    <property type="match status" value="1"/>
</dbReference>
<comment type="caution">
    <text evidence="12">The sequence shown here is derived from an EMBL/GenBank/DDBJ whole genome shotgun (WGS) entry which is preliminary data.</text>
</comment>
<keyword evidence="4" id="KW-1003">Cell membrane</keyword>
<organism evidence="12 13">
    <name type="scientific">Streptomyces noursei</name>
    <name type="common">Streptomyces albulus</name>
    <dbReference type="NCBI Taxonomy" id="1971"/>
    <lineage>
        <taxon>Bacteria</taxon>
        <taxon>Bacillati</taxon>
        <taxon>Actinomycetota</taxon>
        <taxon>Actinomycetes</taxon>
        <taxon>Kitasatosporales</taxon>
        <taxon>Streptomycetaceae</taxon>
        <taxon>Streptomyces</taxon>
    </lineage>
</organism>
<name>A0A401QTK1_STRNR</name>
<dbReference type="EMBL" id="BHXC01000006">
    <property type="protein sequence ID" value="GCB88685.1"/>
    <property type="molecule type" value="Genomic_DNA"/>
</dbReference>
<feature type="transmembrane region" description="Helical" evidence="10">
    <location>
        <begin position="166"/>
        <end position="191"/>
    </location>
</feature>
<evidence type="ECO:0000256" key="7">
    <source>
        <dbReference type="ARBA" id="ARBA00022989"/>
    </source>
</evidence>
<dbReference type="Proteomes" id="UP000288351">
    <property type="component" value="Unassembled WGS sequence"/>
</dbReference>
<comment type="subcellular location">
    <subcellularLocation>
        <location evidence="1">Cell membrane</location>
        <topology evidence="1">Multi-pass membrane protein</topology>
    </subcellularLocation>
</comment>
<dbReference type="PANTHER" id="PTHR43528:SF1">
    <property type="entry name" value="ALPHA-KETOGLUTARATE PERMEASE"/>
    <property type="match status" value="1"/>
</dbReference>
<evidence type="ECO:0000256" key="1">
    <source>
        <dbReference type="ARBA" id="ARBA00004651"/>
    </source>
</evidence>
<feature type="transmembrane region" description="Helical" evidence="10">
    <location>
        <begin position="292"/>
        <end position="313"/>
    </location>
</feature>
<feature type="transmembrane region" description="Helical" evidence="10">
    <location>
        <begin position="126"/>
        <end position="145"/>
    </location>
</feature>
<evidence type="ECO:0000256" key="4">
    <source>
        <dbReference type="ARBA" id="ARBA00022475"/>
    </source>
</evidence>
<evidence type="ECO:0000256" key="10">
    <source>
        <dbReference type="SAM" id="Phobius"/>
    </source>
</evidence>
<gene>
    <name evidence="12" type="ORF">SALB_01357</name>
</gene>
<dbReference type="InterPro" id="IPR051084">
    <property type="entry name" value="H+-coupled_symporters"/>
</dbReference>
<comment type="similarity">
    <text evidence="2">Belongs to the major facilitator superfamily. Metabolite:H+ Symporter (MHS) family (TC 2.A.1.6) family.</text>
</comment>
<evidence type="ECO:0000256" key="6">
    <source>
        <dbReference type="ARBA" id="ARBA00022847"/>
    </source>
</evidence>
<evidence type="ECO:0000256" key="9">
    <source>
        <dbReference type="SAM" id="MobiDB-lite"/>
    </source>
</evidence>
<sequence length="452" mass="46687">MTPAVASGGTQTGRGSTPSTGEDVRKGRRALLAATVGGVVESFDWTLYAVLAPFFAAQVFPGDDPVTQLLGAYLGFAVGFVVRPLGSYLMGRIADARGRRFGLTLSMAVISAASVLIALLPTAATIGAAAPVLLVGLRLVQGLSMGGENPSAAAYVTETAPRSVRFLYSALSYSGVIIGNILSFGVLTLLLTTLGKDGVTGGGWRVGFLVAAVLGLLALWIRRGAQESEEFAEQAAHRPTGAERRALLRTHSRQLAAVFLITLGATIGYYFGTTYLPQYAAQLGVVSAADSAAAMLLPLLALIAAMAVVGRLADRLGALRTLRTGLALLTVATVPLMTALAHRTLPMWLVTVVYLLLIAAPIGLANVLFAQLFPVAVRVVAMGVPFTLATGLFGGTFPLLAQALGQAGHLTLVPWWAAGAAAVSFLGTFLLRPPTGPSTSDTTSPATCEDPA</sequence>
<keyword evidence="6" id="KW-0769">Symport</keyword>
<keyword evidence="3" id="KW-0813">Transport</keyword>
<feature type="transmembrane region" description="Helical" evidence="10">
    <location>
        <begin position="101"/>
        <end position="120"/>
    </location>
</feature>
<keyword evidence="8 10" id="KW-0472">Membrane</keyword>
<dbReference type="PROSITE" id="PS00217">
    <property type="entry name" value="SUGAR_TRANSPORT_2"/>
    <property type="match status" value="1"/>
</dbReference>
<dbReference type="Gene3D" id="1.20.1250.20">
    <property type="entry name" value="MFS general substrate transporter like domains"/>
    <property type="match status" value="2"/>
</dbReference>
<dbReference type="Pfam" id="PF07690">
    <property type="entry name" value="MFS_1"/>
    <property type="match status" value="1"/>
</dbReference>
<dbReference type="RefSeq" id="WP_016576957.1">
    <property type="nucleotide sequence ID" value="NZ_BHXC01000006.1"/>
</dbReference>
<evidence type="ECO:0000313" key="13">
    <source>
        <dbReference type="Proteomes" id="UP000288351"/>
    </source>
</evidence>
<accession>A0A401QTK1</accession>
<evidence type="ECO:0000256" key="5">
    <source>
        <dbReference type="ARBA" id="ARBA00022692"/>
    </source>
</evidence>
<evidence type="ECO:0000256" key="2">
    <source>
        <dbReference type="ARBA" id="ARBA00008240"/>
    </source>
</evidence>
<dbReference type="SUPFAM" id="SSF103473">
    <property type="entry name" value="MFS general substrate transporter"/>
    <property type="match status" value="1"/>
</dbReference>
<evidence type="ECO:0000256" key="8">
    <source>
        <dbReference type="ARBA" id="ARBA00023136"/>
    </source>
</evidence>
<dbReference type="GO" id="GO:0005886">
    <property type="term" value="C:plasma membrane"/>
    <property type="evidence" value="ECO:0007669"/>
    <property type="project" value="UniProtKB-SubCell"/>
</dbReference>
<feature type="transmembrane region" description="Helical" evidence="10">
    <location>
        <begin position="413"/>
        <end position="431"/>
    </location>
</feature>
<feature type="transmembrane region" description="Helical" evidence="10">
    <location>
        <begin position="325"/>
        <end position="342"/>
    </location>
</feature>
<dbReference type="GO" id="GO:0015293">
    <property type="term" value="F:symporter activity"/>
    <property type="evidence" value="ECO:0007669"/>
    <property type="project" value="UniProtKB-KW"/>
</dbReference>
<feature type="transmembrane region" description="Helical" evidence="10">
    <location>
        <begin position="70"/>
        <end position="89"/>
    </location>
</feature>
<dbReference type="PROSITE" id="PS50850">
    <property type="entry name" value="MFS"/>
    <property type="match status" value="1"/>
</dbReference>
<feature type="transmembrane region" description="Helical" evidence="10">
    <location>
        <begin position="254"/>
        <end position="272"/>
    </location>
</feature>
<dbReference type="InterPro" id="IPR036259">
    <property type="entry name" value="MFS_trans_sf"/>
</dbReference>
<evidence type="ECO:0000313" key="12">
    <source>
        <dbReference type="EMBL" id="GCB88685.1"/>
    </source>
</evidence>
<feature type="transmembrane region" description="Helical" evidence="10">
    <location>
        <begin position="30"/>
        <end position="50"/>
    </location>
</feature>
<keyword evidence="7 10" id="KW-1133">Transmembrane helix</keyword>
<feature type="domain" description="Major facilitator superfamily (MFS) profile" evidence="11">
    <location>
        <begin position="30"/>
        <end position="436"/>
    </location>
</feature>
<keyword evidence="5 10" id="KW-0812">Transmembrane</keyword>
<dbReference type="InterPro" id="IPR020846">
    <property type="entry name" value="MFS_dom"/>
</dbReference>
<feature type="region of interest" description="Disordered" evidence="9">
    <location>
        <begin position="1"/>
        <end position="24"/>
    </location>
</feature>
<dbReference type="InterPro" id="IPR011701">
    <property type="entry name" value="MFS"/>
</dbReference>
<reference evidence="12 13" key="1">
    <citation type="journal article" date="2019" name="Microbiol. Resour. Announc.">
        <title>Draft Genome Sequence of the Most Traditional epsilon-Poly-l-Lysine Producer, Streptomyces albulus NBRC14147.</title>
        <authorList>
            <person name="Yamanaka K."/>
            <person name="Hamano Y."/>
        </authorList>
    </citation>
    <scope>NUCLEOTIDE SEQUENCE [LARGE SCALE GENOMIC DNA]</scope>
    <source>
        <strain evidence="12 13">NBRC 14147</strain>
    </source>
</reference>
<feature type="transmembrane region" description="Helical" evidence="10">
    <location>
        <begin position="203"/>
        <end position="221"/>
    </location>
</feature>
<dbReference type="AlphaFoldDB" id="A0A401QTK1"/>
<feature type="transmembrane region" description="Helical" evidence="10">
    <location>
        <begin position="348"/>
        <end position="369"/>
    </location>
</feature>
<feature type="transmembrane region" description="Helical" evidence="10">
    <location>
        <begin position="376"/>
        <end position="401"/>
    </location>
</feature>
<dbReference type="InterPro" id="IPR005829">
    <property type="entry name" value="Sugar_transporter_CS"/>
</dbReference>
<proteinExistence type="inferred from homology"/>